<dbReference type="PANTHER" id="PTHR30483">
    <property type="entry name" value="LEUCINE-SPECIFIC-BINDING PROTEIN"/>
    <property type="match status" value="1"/>
</dbReference>
<evidence type="ECO:0000256" key="1">
    <source>
        <dbReference type="ARBA" id="ARBA00004370"/>
    </source>
</evidence>
<evidence type="ECO:0000256" key="5">
    <source>
        <dbReference type="SAM" id="MobiDB-lite"/>
    </source>
</evidence>
<evidence type="ECO:0000256" key="3">
    <source>
        <dbReference type="ARBA" id="ARBA00022989"/>
    </source>
</evidence>
<dbReference type="AlphaFoldDB" id="A0A0V8RWS5"/>
<dbReference type="STRING" id="2309.CF15_07205"/>
<evidence type="ECO:0000256" key="4">
    <source>
        <dbReference type="ARBA" id="ARBA00023136"/>
    </source>
</evidence>
<dbReference type="InterPro" id="IPR001828">
    <property type="entry name" value="ANF_lig-bd_rcpt"/>
</dbReference>
<dbReference type="InterPro" id="IPR028082">
    <property type="entry name" value="Peripla_BP_I"/>
</dbReference>
<dbReference type="Proteomes" id="UP000053352">
    <property type="component" value="Unassembled WGS sequence"/>
</dbReference>
<dbReference type="PRINTS" id="PR01176">
    <property type="entry name" value="GABABRECEPTR"/>
</dbReference>
<name>A0A0V8RWS5_PYROC</name>
<proteinExistence type="predicted"/>
<dbReference type="InterPro" id="IPR051010">
    <property type="entry name" value="BCAA_transport"/>
</dbReference>
<keyword evidence="4" id="KW-0472">Membrane</keyword>
<sequence length="456" mass="49240">MASSRVAAAAAAIIVIAIVALAAYMASHRGGAPSAPASAPATTGTPPAATTPATTQQTQTAQATSTAAPSGGLQGEVLIGALLPLTGDLASYGENSKAALELAQKDINNFLAKAGAPFRIKIVVEDTQTKPEVCLQKVQAMAAKGIKFFIGPQTSAEVRQILNYVNQNHLLIISQSSTAPSLAIPDDYVFRFCPTDNIQGPVIAKMAKYFGAKAIVIMWRGDAWGDGLHDAIKKEAQKLGIEVIDGPRYDPKAKEFSTEVDRLASLVQQAVQKYGKDHVAVVYIGFNEVVQVFQVASQYDILKQVRWFGSDGTALLSELIKDPTAAEFAAQVKFLNPIFAATRSQKYEKIVSELKKMLGREPDTYALAAYDAAWVLTLSLLATQKYDPTAVKNILPDVAYNYFGATGWIVLDKAGDRAFADYNLWVVVKTPQGYDWKLAGVYHYSSDSFSWYINLQ</sequence>
<evidence type="ECO:0000256" key="2">
    <source>
        <dbReference type="ARBA" id="ARBA00022692"/>
    </source>
</evidence>
<organism evidence="7 8">
    <name type="scientific">Pyrodictium occultum</name>
    <dbReference type="NCBI Taxonomy" id="2309"/>
    <lineage>
        <taxon>Archaea</taxon>
        <taxon>Thermoproteota</taxon>
        <taxon>Thermoprotei</taxon>
        <taxon>Desulfurococcales</taxon>
        <taxon>Pyrodictiaceae</taxon>
        <taxon>Pyrodictium</taxon>
    </lineage>
</organism>
<accession>A0A0V8RWS5</accession>
<evidence type="ECO:0000313" key="7">
    <source>
        <dbReference type="EMBL" id="KSW12501.1"/>
    </source>
</evidence>
<dbReference type="PANTHER" id="PTHR30483:SF40">
    <property type="entry name" value="HISTIDINE KINASE"/>
    <property type="match status" value="1"/>
</dbReference>
<dbReference type="OrthoDB" id="21336at2157"/>
<evidence type="ECO:0000313" key="8">
    <source>
        <dbReference type="Proteomes" id="UP000053352"/>
    </source>
</evidence>
<reference evidence="7 8" key="1">
    <citation type="submission" date="2015-11" db="EMBL/GenBank/DDBJ databases">
        <title>Genome sequence of Pyrodictium occultum PL-19, a marine hyperthermophilic archaeon isolated from Volcano, Italy.</title>
        <authorList>
            <person name="Utturkar S."/>
            <person name="Huber H."/>
            <person name="Leptihn S."/>
            <person name="Brown S."/>
            <person name="Stetter K.O."/>
            <person name="Podar M."/>
        </authorList>
    </citation>
    <scope>NUCLEOTIDE SEQUENCE [LARGE SCALE GENOMIC DNA]</scope>
    <source>
        <strain evidence="7 8">PL-19</strain>
    </source>
</reference>
<comment type="subcellular location">
    <subcellularLocation>
        <location evidence="1">Membrane</location>
    </subcellularLocation>
</comment>
<feature type="domain" description="Receptor ligand binding region" evidence="6">
    <location>
        <begin position="97"/>
        <end position="428"/>
    </location>
</feature>
<protein>
    <recommendedName>
        <fullName evidence="6">Receptor ligand binding region domain-containing protein</fullName>
    </recommendedName>
</protein>
<dbReference type="EMBL" id="LNTB01000001">
    <property type="protein sequence ID" value="KSW12501.1"/>
    <property type="molecule type" value="Genomic_DNA"/>
</dbReference>
<gene>
    <name evidence="7" type="ORF">CF15_07205</name>
</gene>
<keyword evidence="3" id="KW-1133">Transmembrane helix</keyword>
<comment type="caution">
    <text evidence="7">The sequence shown here is derived from an EMBL/GenBank/DDBJ whole genome shotgun (WGS) entry which is preliminary data.</text>
</comment>
<feature type="region of interest" description="Disordered" evidence="5">
    <location>
        <begin position="32"/>
        <end position="69"/>
    </location>
</feature>
<keyword evidence="8" id="KW-1185">Reference proteome</keyword>
<dbReference type="SUPFAM" id="SSF53822">
    <property type="entry name" value="Periplasmic binding protein-like I"/>
    <property type="match status" value="1"/>
</dbReference>
<keyword evidence="2" id="KW-0812">Transmembrane</keyword>
<dbReference type="CDD" id="cd06346">
    <property type="entry name" value="PBP1_ABC_ligand_binding-like"/>
    <property type="match status" value="1"/>
</dbReference>
<evidence type="ECO:0000259" key="6">
    <source>
        <dbReference type="Pfam" id="PF01094"/>
    </source>
</evidence>
<dbReference type="RefSeq" id="WP_058371185.1">
    <property type="nucleotide sequence ID" value="NZ_LNTB01000001.1"/>
</dbReference>
<dbReference type="Gene3D" id="3.40.50.2300">
    <property type="match status" value="2"/>
</dbReference>
<dbReference type="Pfam" id="PF01094">
    <property type="entry name" value="ANF_receptor"/>
    <property type="match status" value="1"/>
</dbReference>
<dbReference type="GO" id="GO:0016020">
    <property type="term" value="C:membrane"/>
    <property type="evidence" value="ECO:0007669"/>
    <property type="project" value="UniProtKB-SubCell"/>
</dbReference>